<dbReference type="EMBL" id="CP025938">
    <property type="protein sequence ID" value="AUS05351.1"/>
    <property type="molecule type" value="Genomic_DNA"/>
</dbReference>
<evidence type="ECO:0000313" key="2">
    <source>
        <dbReference type="EMBL" id="AUS05351.1"/>
    </source>
</evidence>
<accession>A0A2I7SHH7</accession>
<dbReference type="RefSeq" id="WP_102995391.1">
    <property type="nucleotide sequence ID" value="NZ_CP025938.1"/>
</dbReference>
<protein>
    <recommendedName>
        <fullName evidence="1">PoNi C-terminal domain-containing protein</fullName>
    </recommendedName>
</protein>
<gene>
    <name evidence="2" type="ORF">C1A40_07610</name>
</gene>
<evidence type="ECO:0000259" key="1">
    <source>
        <dbReference type="Pfam" id="PF08929"/>
    </source>
</evidence>
<feature type="domain" description="PoNi C-terminal" evidence="1">
    <location>
        <begin position="2"/>
        <end position="60"/>
    </location>
</feature>
<dbReference type="AlphaFoldDB" id="A0A2I7SHH7"/>
<proteinExistence type="predicted"/>
<dbReference type="InterPro" id="IPR015025">
    <property type="entry name" value="PoNi_C"/>
</dbReference>
<dbReference type="SUPFAM" id="SSF140731">
    <property type="entry name" value="PA2201 C-terminal domain-like"/>
    <property type="match status" value="1"/>
</dbReference>
<sequence length="79" mass="9495">MIKQFLEKDFYHKHMNLYDSHKSKWNIYCGYWSFEAAAVVKIMNLDDSSFIDNQYYPKDLVHKLKEAPKRKGLLGRFGF</sequence>
<dbReference type="Gene3D" id="1.10.3920.10">
    <property type="entry name" value="PA2201 C-terminal domain-like"/>
    <property type="match status" value="1"/>
</dbReference>
<dbReference type="KEGG" id="taj:C1A40_07610"/>
<dbReference type="Proteomes" id="UP000236592">
    <property type="component" value="Chromosome"/>
</dbReference>
<organism evidence="2 3">
    <name type="scientific">Pseudotamlana carrageenivorans</name>
    <dbReference type="NCBI Taxonomy" id="2069432"/>
    <lineage>
        <taxon>Bacteria</taxon>
        <taxon>Pseudomonadati</taxon>
        <taxon>Bacteroidota</taxon>
        <taxon>Flavobacteriia</taxon>
        <taxon>Flavobacteriales</taxon>
        <taxon>Flavobacteriaceae</taxon>
        <taxon>Pseudotamlana</taxon>
    </lineage>
</organism>
<dbReference type="InterPro" id="IPR028983">
    <property type="entry name" value="PA2201-like_C"/>
</dbReference>
<evidence type="ECO:0000313" key="3">
    <source>
        <dbReference type="Proteomes" id="UP000236592"/>
    </source>
</evidence>
<name>A0A2I7SHH7_9FLAO</name>
<keyword evidence="3" id="KW-1185">Reference proteome</keyword>
<reference evidence="3" key="1">
    <citation type="submission" date="2018-01" db="EMBL/GenBank/DDBJ databases">
        <title>Complete genome of Tamlana sp. UJ94.</title>
        <authorList>
            <person name="Jung J."/>
            <person name="Chung D."/>
            <person name="Bae S.S."/>
            <person name="Baek K."/>
        </authorList>
    </citation>
    <scope>NUCLEOTIDE SEQUENCE [LARGE SCALE GENOMIC DNA]</scope>
    <source>
        <strain evidence="3">UJ94</strain>
    </source>
</reference>
<dbReference type="OrthoDB" id="2067926at2"/>
<dbReference type="Pfam" id="PF08929">
    <property type="entry name" value="PoNi_C"/>
    <property type="match status" value="1"/>
</dbReference>